<dbReference type="InterPro" id="IPR004794">
    <property type="entry name" value="Eubact_RibD"/>
</dbReference>
<feature type="binding site" evidence="17">
    <location>
        <position position="224"/>
    </location>
    <ligand>
        <name>NADP(+)</name>
        <dbReference type="ChEBI" id="CHEBI:58349"/>
    </ligand>
</feature>
<dbReference type="InterPro" id="IPR002734">
    <property type="entry name" value="RibDG_C"/>
</dbReference>
<keyword evidence="9 15" id="KW-0862">Zinc</keyword>
<dbReference type="eggNOG" id="COG0117">
    <property type="taxonomic scope" value="Bacteria"/>
</dbReference>
<dbReference type="InterPro" id="IPR024072">
    <property type="entry name" value="DHFR-like_dom_sf"/>
</dbReference>
<feature type="active site" description="Proton donor" evidence="16">
    <location>
        <position position="54"/>
    </location>
</feature>
<evidence type="ECO:0000259" key="19">
    <source>
        <dbReference type="PROSITE" id="PS51747"/>
    </source>
</evidence>
<dbReference type="PROSITE" id="PS00903">
    <property type="entry name" value="CYT_DCMP_DEAMINASES_1"/>
    <property type="match status" value="1"/>
</dbReference>
<dbReference type="GO" id="GO:0008270">
    <property type="term" value="F:zinc ion binding"/>
    <property type="evidence" value="ECO:0007669"/>
    <property type="project" value="InterPro"/>
</dbReference>
<sequence length="372" mass="39877">MKEADMLYMKKALELAMLGWGWTSPNPLVGAVVVKGGEIVGSGYHKICGGPHAEVNAINDAGEKARGACIYVNLEPCCHYGKTPPCTDLIIKSGIKRVVVGMKDPNPRVAGNGIKKLVDAGIEVEAGVLEAQSIALNEIFIKHIREKSPFVILKTAVTMDGKTACENGDSKWITCEQSRQYVHRLRGRVSCIVTGVGTVRADDPLMNVRHEKGMKDPVRVVLDSSCSIPLHSNVLVDSPESTIVAVTDSADSEKIKAVENTGAEVMVLPKGDKGVDIKSLVSALSDRGFDSILVEAGVNVNASFLNEGLVDKVYMFMAPKILTGRDSMGSFGGDSPHKMADAARIYDMKAESIGDDILITGYTKEGMQCLQV</sequence>
<dbReference type="InterPro" id="IPR016193">
    <property type="entry name" value="Cytidine_deaminase-like"/>
</dbReference>
<dbReference type="GO" id="GO:0008835">
    <property type="term" value="F:diaminohydroxyphosphoribosylaminopyrimidine deaminase activity"/>
    <property type="evidence" value="ECO:0007669"/>
    <property type="project" value="UniProtKB-EC"/>
</dbReference>
<evidence type="ECO:0000256" key="2">
    <source>
        <dbReference type="ARBA" id="ARBA00004882"/>
    </source>
</evidence>
<gene>
    <name evidence="20" type="primary">ribD</name>
    <name evidence="20" type="ORF">CLIT_23c00350</name>
</gene>
<evidence type="ECO:0000256" key="5">
    <source>
        <dbReference type="ARBA" id="ARBA00007417"/>
    </source>
</evidence>
<comment type="catalytic activity">
    <reaction evidence="13 15">
        <text>5-amino-6-(5-phospho-D-ribitylamino)uracil + NADP(+) = 5-amino-6-(5-phospho-D-ribosylamino)uracil + NADPH + H(+)</text>
        <dbReference type="Rhea" id="RHEA:17845"/>
        <dbReference type="ChEBI" id="CHEBI:15378"/>
        <dbReference type="ChEBI" id="CHEBI:57783"/>
        <dbReference type="ChEBI" id="CHEBI:58349"/>
        <dbReference type="ChEBI" id="CHEBI:58421"/>
        <dbReference type="ChEBI" id="CHEBI:58453"/>
        <dbReference type="EC" id="1.1.1.193"/>
    </reaction>
</comment>
<keyword evidence="7 15" id="KW-0479">Metal-binding</keyword>
<dbReference type="InterPro" id="IPR002125">
    <property type="entry name" value="CMP_dCMP_dom"/>
</dbReference>
<dbReference type="EMBL" id="JJMM01000026">
    <property type="protein sequence ID" value="KDR93763.1"/>
    <property type="molecule type" value="Genomic_DNA"/>
</dbReference>
<feature type="binding site" evidence="17">
    <location>
        <position position="186"/>
    </location>
    <ligand>
        <name>substrate</name>
    </ligand>
</feature>
<dbReference type="PIRSF" id="PIRSF006769">
    <property type="entry name" value="RibD"/>
    <property type="match status" value="1"/>
</dbReference>
<evidence type="ECO:0000256" key="7">
    <source>
        <dbReference type="ARBA" id="ARBA00022723"/>
    </source>
</evidence>
<feature type="binding site" evidence="18">
    <location>
        <position position="86"/>
    </location>
    <ligand>
        <name>Zn(2+)</name>
        <dbReference type="ChEBI" id="CHEBI:29105"/>
        <note>catalytic</note>
    </ligand>
</feature>
<evidence type="ECO:0000256" key="17">
    <source>
        <dbReference type="PIRSR" id="PIRSR006769-2"/>
    </source>
</evidence>
<dbReference type="PROSITE" id="PS51747">
    <property type="entry name" value="CYT_DCMP_DEAMINASES_2"/>
    <property type="match status" value="1"/>
</dbReference>
<dbReference type="EC" id="1.1.1.193" evidence="15"/>
<keyword evidence="12" id="KW-0511">Multifunctional enzyme</keyword>
<comment type="pathway">
    <text evidence="2 15">Cofactor biosynthesis; riboflavin biosynthesis; 5-amino-6-(D-ribitylamino)uracil from GTP: step 2/4.</text>
</comment>
<evidence type="ECO:0000256" key="4">
    <source>
        <dbReference type="ARBA" id="ARBA00005259"/>
    </source>
</evidence>
<organism evidence="20 21">
    <name type="scientific">Peptoclostridium litorale DSM 5388</name>
    <dbReference type="NCBI Taxonomy" id="1121324"/>
    <lineage>
        <taxon>Bacteria</taxon>
        <taxon>Bacillati</taxon>
        <taxon>Bacillota</taxon>
        <taxon>Clostridia</taxon>
        <taxon>Peptostreptococcales</taxon>
        <taxon>Peptoclostridiaceae</taxon>
        <taxon>Peptoclostridium</taxon>
    </lineage>
</organism>
<dbReference type="STRING" id="1121324.CLIT_23c00350"/>
<dbReference type="Gene3D" id="3.40.140.10">
    <property type="entry name" value="Cytidine Deaminase, domain 2"/>
    <property type="match status" value="1"/>
</dbReference>
<comment type="pathway">
    <text evidence="3 15">Cofactor biosynthesis; riboflavin biosynthesis; 5-amino-6-(D-ribitylamino)uracil from GTP: step 3/4.</text>
</comment>
<dbReference type="InterPro" id="IPR011549">
    <property type="entry name" value="RibD_C"/>
</dbReference>
<feature type="binding site" evidence="17">
    <location>
        <position position="209"/>
    </location>
    <ligand>
        <name>substrate</name>
    </ligand>
</feature>
<dbReference type="InterPro" id="IPR016192">
    <property type="entry name" value="APOBEC/CMP_deaminase_Zn-bd"/>
</dbReference>
<comment type="cofactor">
    <cofactor evidence="15 18">
        <name>Zn(2+)</name>
        <dbReference type="ChEBI" id="CHEBI:29105"/>
    </cofactor>
    <text evidence="15 18">Binds 1 zinc ion.</text>
</comment>
<evidence type="ECO:0000256" key="14">
    <source>
        <dbReference type="ARBA" id="ARBA00049886"/>
    </source>
</evidence>
<evidence type="ECO:0000313" key="20">
    <source>
        <dbReference type="EMBL" id="KDR93763.1"/>
    </source>
</evidence>
<accession>A0A069RAD5</accession>
<comment type="similarity">
    <text evidence="4 15">In the N-terminal section; belongs to the cytidine and deoxycytidylate deaminase family.</text>
</comment>
<dbReference type="SUPFAM" id="SSF53927">
    <property type="entry name" value="Cytidine deaminase-like"/>
    <property type="match status" value="1"/>
</dbReference>
<evidence type="ECO:0000256" key="15">
    <source>
        <dbReference type="PIRNR" id="PIRNR006769"/>
    </source>
</evidence>
<comment type="function">
    <text evidence="1 15">Converts 2,5-diamino-6-(ribosylamino)-4(3h)-pyrimidinone 5'-phosphate into 5-amino-6-(ribosylamino)-2,4(1h,3h)-pyrimidinedione 5'-phosphate.</text>
</comment>
<dbReference type="AlphaFoldDB" id="A0A069RAD5"/>
<keyword evidence="11 15" id="KW-0560">Oxidoreductase</keyword>
<dbReference type="Gene3D" id="3.40.430.10">
    <property type="entry name" value="Dihydrofolate Reductase, subunit A"/>
    <property type="match status" value="1"/>
</dbReference>
<dbReference type="Pfam" id="PF00383">
    <property type="entry name" value="dCMP_cyt_deam_1"/>
    <property type="match status" value="1"/>
</dbReference>
<dbReference type="SUPFAM" id="SSF53597">
    <property type="entry name" value="Dihydrofolate reductase-like"/>
    <property type="match status" value="1"/>
</dbReference>
<dbReference type="PANTHER" id="PTHR38011">
    <property type="entry name" value="DIHYDROFOLATE REDUCTASE FAMILY PROTEIN (AFU_ORTHOLOGUE AFUA_8G06820)"/>
    <property type="match status" value="1"/>
</dbReference>
<feature type="binding site" evidence="17">
    <location>
        <position position="172"/>
    </location>
    <ligand>
        <name>NADP(+)</name>
        <dbReference type="ChEBI" id="CHEBI:58349"/>
    </ligand>
</feature>
<feature type="binding site" evidence="17">
    <location>
        <position position="170"/>
    </location>
    <ligand>
        <name>substrate</name>
    </ligand>
</feature>
<evidence type="ECO:0000256" key="12">
    <source>
        <dbReference type="ARBA" id="ARBA00023268"/>
    </source>
</evidence>
<evidence type="ECO:0000256" key="13">
    <source>
        <dbReference type="ARBA" id="ARBA00049861"/>
    </source>
</evidence>
<evidence type="ECO:0000256" key="6">
    <source>
        <dbReference type="ARBA" id="ARBA00022619"/>
    </source>
</evidence>
<dbReference type="NCBIfam" id="TIGR00326">
    <property type="entry name" value="eubact_ribD"/>
    <property type="match status" value="1"/>
</dbReference>
<evidence type="ECO:0000256" key="18">
    <source>
        <dbReference type="PIRSR" id="PIRSR006769-3"/>
    </source>
</evidence>
<dbReference type="RefSeq" id="WP_038267539.1">
    <property type="nucleotide sequence ID" value="NZ_FSRH01000004.1"/>
</dbReference>
<name>A0A069RAD5_PEPLI</name>
<dbReference type="FunFam" id="3.40.140.10:FF:000025">
    <property type="entry name" value="Riboflavin biosynthesis protein RibD"/>
    <property type="match status" value="1"/>
</dbReference>
<dbReference type="Proteomes" id="UP000027946">
    <property type="component" value="Unassembled WGS sequence"/>
</dbReference>
<dbReference type="Pfam" id="PF01872">
    <property type="entry name" value="RibD_C"/>
    <property type="match status" value="1"/>
</dbReference>
<keyword evidence="10 15" id="KW-0521">NADP</keyword>
<comment type="similarity">
    <text evidence="5 15">In the C-terminal section; belongs to the HTP reductase family.</text>
</comment>
<feature type="binding site" evidence="18">
    <location>
        <position position="77"/>
    </location>
    <ligand>
        <name>Zn(2+)</name>
        <dbReference type="ChEBI" id="CHEBI:29105"/>
        <note>catalytic</note>
    </ligand>
</feature>
<dbReference type="eggNOG" id="COG1985">
    <property type="taxonomic scope" value="Bacteria"/>
</dbReference>
<proteinExistence type="inferred from homology"/>
<reference evidence="20 21" key="1">
    <citation type="submission" date="2014-03" db="EMBL/GenBank/DDBJ databases">
        <title>Genome sequence of Clostridium litorale W6, DSM 5388.</title>
        <authorList>
            <person name="Poehlein A."/>
            <person name="Jagirdar A."/>
            <person name="Khonsari B."/>
            <person name="Chibani C.M."/>
            <person name="Gutierrez Gutierrez D.A."/>
            <person name="Davydova E."/>
            <person name="Alghaithi H.S."/>
            <person name="Nair K.P."/>
            <person name="Dhamotharan K."/>
            <person name="Chandran L."/>
            <person name="G W."/>
            <person name="Daniel R."/>
        </authorList>
    </citation>
    <scope>NUCLEOTIDE SEQUENCE [LARGE SCALE GENOMIC DNA]</scope>
    <source>
        <strain evidence="20 21">W6</strain>
    </source>
</reference>
<evidence type="ECO:0000256" key="11">
    <source>
        <dbReference type="ARBA" id="ARBA00023002"/>
    </source>
</evidence>
<dbReference type="GO" id="GO:0008703">
    <property type="term" value="F:5-amino-6-(5-phosphoribosylamino)uracil reductase activity"/>
    <property type="evidence" value="ECO:0007669"/>
    <property type="project" value="UniProtKB-EC"/>
</dbReference>
<feature type="binding site" evidence="17">
    <location>
        <position position="156"/>
    </location>
    <ligand>
        <name>NADP(+)</name>
        <dbReference type="ChEBI" id="CHEBI:58349"/>
    </ligand>
</feature>
<feature type="domain" description="CMP/dCMP-type deaminase" evidence="19">
    <location>
        <begin position="3"/>
        <end position="125"/>
    </location>
</feature>
<dbReference type="PANTHER" id="PTHR38011:SF7">
    <property type="entry name" value="2,5-DIAMINO-6-RIBOSYLAMINO-4(3H)-PYRIMIDINONE 5'-PHOSPHATE REDUCTASE"/>
    <property type="match status" value="1"/>
</dbReference>
<evidence type="ECO:0000256" key="1">
    <source>
        <dbReference type="ARBA" id="ARBA00002151"/>
    </source>
</evidence>
<evidence type="ECO:0000256" key="8">
    <source>
        <dbReference type="ARBA" id="ARBA00022801"/>
    </source>
</evidence>
<feature type="binding site" evidence="17">
    <location>
        <position position="202"/>
    </location>
    <ligand>
        <name>NADP(+)</name>
        <dbReference type="ChEBI" id="CHEBI:58349"/>
    </ligand>
</feature>
<dbReference type="NCBIfam" id="TIGR00227">
    <property type="entry name" value="ribD_Cterm"/>
    <property type="match status" value="1"/>
</dbReference>
<feature type="binding site" evidence="17">
    <location>
        <position position="198"/>
    </location>
    <ligand>
        <name>NADP(+)</name>
        <dbReference type="ChEBI" id="CHEBI:58349"/>
    </ligand>
</feature>
<dbReference type="GO" id="GO:0009231">
    <property type="term" value="P:riboflavin biosynthetic process"/>
    <property type="evidence" value="ECO:0007669"/>
    <property type="project" value="UniProtKB-UniPathway"/>
</dbReference>
<feature type="binding site" evidence="17">
    <location>
        <position position="295"/>
    </location>
    <ligand>
        <name>substrate</name>
    </ligand>
</feature>
<feature type="binding site" evidence="17">
    <location>
        <begin position="297"/>
        <end position="303"/>
    </location>
    <ligand>
        <name>NADP(+)</name>
        <dbReference type="ChEBI" id="CHEBI:58349"/>
    </ligand>
</feature>
<dbReference type="GO" id="GO:0050661">
    <property type="term" value="F:NADP binding"/>
    <property type="evidence" value="ECO:0007669"/>
    <property type="project" value="InterPro"/>
</dbReference>
<dbReference type="UniPathway" id="UPA00275">
    <property type="reaction ID" value="UER00401"/>
</dbReference>
<evidence type="ECO:0000313" key="21">
    <source>
        <dbReference type="Proteomes" id="UP000027946"/>
    </source>
</evidence>
<keyword evidence="21" id="KW-1185">Reference proteome</keyword>
<evidence type="ECO:0000256" key="9">
    <source>
        <dbReference type="ARBA" id="ARBA00022833"/>
    </source>
</evidence>
<evidence type="ECO:0000256" key="16">
    <source>
        <dbReference type="PIRSR" id="PIRSR006769-1"/>
    </source>
</evidence>
<feature type="binding site" evidence="18">
    <location>
        <position position="52"/>
    </location>
    <ligand>
        <name>Zn(2+)</name>
        <dbReference type="ChEBI" id="CHEBI:29105"/>
        <note>catalytic</note>
    </ligand>
</feature>
<evidence type="ECO:0000256" key="10">
    <source>
        <dbReference type="ARBA" id="ARBA00022857"/>
    </source>
</evidence>
<comment type="caution">
    <text evidence="20">The sequence shown here is derived from an EMBL/GenBank/DDBJ whole genome shotgun (WGS) entry which is preliminary data.</text>
</comment>
<dbReference type="InterPro" id="IPR050765">
    <property type="entry name" value="Riboflavin_Biosynth_HTPR"/>
</dbReference>
<comment type="catalytic activity">
    <reaction evidence="14 15">
        <text>2,5-diamino-6-hydroxy-4-(5-phosphoribosylamino)-pyrimidine + H2O + H(+) = 5-amino-6-(5-phospho-D-ribosylamino)uracil + NH4(+)</text>
        <dbReference type="Rhea" id="RHEA:21868"/>
        <dbReference type="ChEBI" id="CHEBI:15377"/>
        <dbReference type="ChEBI" id="CHEBI:15378"/>
        <dbReference type="ChEBI" id="CHEBI:28938"/>
        <dbReference type="ChEBI" id="CHEBI:58453"/>
        <dbReference type="ChEBI" id="CHEBI:58614"/>
        <dbReference type="EC" id="3.5.4.26"/>
    </reaction>
</comment>
<keyword evidence="8 15" id="KW-0378">Hydrolase</keyword>
<dbReference type="EC" id="3.5.4.26" evidence="15"/>
<evidence type="ECO:0000256" key="3">
    <source>
        <dbReference type="ARBA" id="ARBA00004910"/>
    </source>
</evidence>
<dbReference type="CDD" id="cd01284">
    <property type="entry name" value="Riboflavin_deaminase-reductase"/>
    <property type="match status" value="1"/>
</dbReference>
<protein>
    <recommendedName>
        <fullName evidence="15">Riboflavin biosynthesis protein RibD</fullName>
    </recommendedName>
    <domain>
        <recommendedName>
            <fullName evidence="15">Diaminohydroxyphosphoribosylaminopyrimidine deaminase</fullName>
            <shortName evidence="15">DRAP deaminase</shortName>
            <ecNumber evidence="15">3.5.4.26</ecNumber>
        </recommendedName>
        <alternativeName>
            <fullName evidence="15">Riboflavin-specific deaminase</fullName>
        </alternativeName>
    </domain>
    <domain>
        <recommendedName>
            <fullName evidence="15">5-amino-6-(5-phosphoribosylamino)uracil reductase</fullName>
            <ecNumber evidence="15">1.1.1.193</ecNumber>
        </recommendedName>
        <alternativeName>
            <fullName evidence="15">HTP reductase</fullName>
        </alternativeName>
    </domain>
</protein>
<keyword evidence="6 15" id="KW-0686">Riboflavin biosynthesis</keyword>